<dbReference type="Gene3D" id="3.40.50.300">
    <property type="entry name" value="P-loop containing nucleotide triphosphate hydrolases"/>
    <property type="match status" value="1"/>
</dbReference>
<dbReference type="PROSITE" id="PS51419">
    <property type="entry name" value="RAB"/>
    <property type="match status" value="1"/>
</dbReference>
<dbReference type="GO" id="GO:0016020">
    <property type="term" value="C:membrane"/>
    <property type="evidence" value="ECO:0007669"/>
    <property type="project" value="InterPro"/>
</dbReference>
<dbReference type="InterPro" id="IPR001806">
    <property type="entry name" value="Small_GTPase"/>
</dbReference>
<dbReference type="FunFam" id="3.40.50.300:FF:001423">
    <property type="entry name" value="Ras family GTPase"/>
    <property type="match status" value="1"/>
</dbReference>
<evidence type="ECO:0000256" key="3">
    <source>
        <dbReference type="SAM" id="MobiDB-lite"/>
    </source>
</evidence>
<dbReference type="NCBIfam" id="TIGR00231">
    <property type="entry name" value="small_GTP"/>
    <property type="match status" value="1"/>
</dbReference>
<evidence type="ECO:0000313" key="4">
    <source>
        <dbReference type="EMBL" id="ELR21200.1"/>
    </source>
</evidence>
<organism evidence="4 5">
    <name type="scientific">Acanthamoeba castellanii (strain ATCC 30010 / Neff)</name>
    <dbReference type="NCBI Taxonomy" id="1257118"/>
    <lineage>
        <taxon>Eukaryota</taxon>
        <taxon>Amoebozoa</taxon>
        <taxon>Discosea</taxon>
        <taxon>Longamoebia</taxon>
        <taxon>Centramoebida</taxon>
        <taxon>Acanthamoebidae</taxon>
        <taxon>Acanthamoeba</taxon>
    </lineage>
</organism>
<feature type="region of interest" description="Disordered" evidence="3">
    <location>
        <begin position="166"/>
        <end position="194"/>
    </location>
</feature>
<dbReference type="SUPFAM" id="SSF52540">
    <property type="entry name" value="P-loop containing nucleoside triphosphate hydrolases"/>
    <property type="match status" value="1"/>
</dbReference>
<keyword evidence="1" id="KW-0547">Nucleotide-binding</keyword>
<dbReference type="PANTHER" id="PTHR24070">
    <property type="entry name" value="RAS, DI-RAS, AND RHEB FAMILY MEMBERS OF SMALL GTPASE SUPERFAMILY"/>
    <property type="match status" value="1"/>
</dbReference>
<dbReference type="EMBL" id="KB007908">
    <property type="protein sequence ID" value="ELR21200.1"/>
    <property type="molecule type" value="Genomic_DNA"/>
</dbReference>
<dbReference type="OrthoDB" id="5976022at2759"/>
<dbReference type="RefSeq" id="XP_004344943.1">
    <property type="nucleotide sequence ID" value="XM_004344893.1"/>
</dbReference>
<dbReference type="STRING" id="1257118.L8H7T7"/>
<dbReference type="AlphaFoldDB" id="L8H7T7"/>
<keyword evidence="2" id="KW-0342">GTP-binding</keyword>
<proteinExistence type="predicted"/>
<name>L8H7T7_ACACF</name>
<dbReference type="GO" id="GO:0005525">
    <property type="term" value="F:GTP binding"/>
    <property type="evidence" value="ECO:0007669"/>
    <property type="project" value="UniProtKB-KW"/>
</dbReference>
<evidence type="ECO:0000256" key="2">
    <source>
        <dbReference type="ARBA" id="ARBA00023134"/>
    </source>
</evidence>
<dbReference type="GO" id="GO:0007165">
    <property type="term" value="P:signal transduction"/>
    <property type="evidence" value="ECO:0007669"/>
    <property type="project" value="InterPro"/>
</dbReference>
<protein>
    <submittedName>
        <fullName evidence="4">Raslike protein rasG, putative</fullName>
    </submittedName>
</protein>
<dbReference type="SMART" id="SM00174">
    <property type="entry name" value="RHO"/>
    <property type="match status" value="1"/>
</dbReference>
<keyword evidence="5" id="KW-1185">Reference proteome</keyword>
<evidence type="ECO:0000256" key="1">
    <source>
        <dbReference type="ARBA" id="ARBA00022741"/>
    </source>
</evidence>
<dbReference type="KEGG" id="acan:ACA1_285590"/>
<dbReference type="Pfam" id="PF00071">
    <property type="entry name" value="Ras"/>
    <property type="match status" value="1"/>
</dbReference>
<dbReference type="SMART" id="SM00173">
    <property type="entry name" value="RAS"/>
    <property type="match status" value="1"/>
</dbReference>
<accession>L8H7T7</accession>
<dbReference type="SMART" id="SM00175">
    <property type="entry name" value="RAB"/>
    <property type="match status" value="1"/>
</dbReference>
<dbReference type="PROSITE" id="PS51421">
    <property type="entry name" value="RAS"/>
    <property type="match status" value="1"/>
</dbReference>
<dbReference type="VEuPathDB" id="AmoebaDB:ACA1_285590"/>
<dbReference type="GeneID" id="14922080"/>
<sequence>MEYKLVVVGRGGVGKSCLTIRFVANHFLEEYDPTIEDSYRKRAYIDDESCVLDILDTAGPEEYSAMRDRYMRSGQGFVCVYDITSRSGDGLLRPHPTVKDVDHPAMVVVGNKCDLESQRQVAVAEGAALAQSLGGGCVFLETSAKADMNVQECFFAAVREIRRLTNNNNDDRTNSTKKKKKNMNGGNSQRCYLS</sequence>
<gene>
    <name evidence="4" type="ORF">ACA1_285590</name>
</gene>
<dbReference type="Proteomes" id="UP000011083">
    <property type="component" value="Unassembled WGS sequence"/>
</dbReference>
<dbReference type="InterPro" id="IPR020849">
    <property type="entry name" value="Small_GTPase_Ras-type"/>
</dbReference>
<dbReference type="InterPro" id="IPR005225">
    <property type="entry name" value="Small_GTP-bd"/>
</dbReference>
<dbReference type="OMA" id="NTQRRCA"/>
<reference evidence="4 5" key="1">
    <citation type="journal article" date="2013" name="Genome Biol.">
        <title>Genome of Acanthamoeba castellanii highlights extensive lateral gene transfer and early evolution of tyrosine kinase signaling.</title>
        <authorList>
            <person name="Clarke M."/>
            <person name="Lohan A.J."/>
            <person name="Liu B."/>
            <person name="Lagkouvardos I."/>
            <person name="Roy S."/>
            <person name="Zafar N."/>
            <person name="Bertelli C."/>
            <person name="Schilde C."/>
            <person name="Kianianmomeni A."/>
            <person name="Burglin T.R."/>
            <person name="Frech C."/>
            <person name="Turcotte B."/>
            <person name="Kopec K.O."/>
            <person name="Synnott J.M."/>
            <person name="Choo C."/>
            <person name="Paponov I."/>
            <person name="Finkler A."/>
            <person name="Soon Heng Tan C."/>
            <person name="Hutchins A.P."/>
            <person name="Weinmeier T."/>
            <person name="Rattei T."/>
            <person name="Chu J.S."/>
            <person name="Gimenez G."/>
            <person name="Irimia M."/>
            <person name="Rigden D.J."/>
            <person name="Fitzpatrick D.A."/>
            <person name="Lorenzo-Morales J."/>
            <person name="Bateman A."/>
            <person name="Chiu C.H."/>
            <person name="Tang P."/>
            <person name="Hegemann P."/>
            <person name="Fromm H."/>
            <person name="Raoult D."/>
            <person name="Greub G."/>
            <person name="Miranda-Saavedra D."/>
            <person name="Chen N."/>
            <person name="Nash P."/>
            <person name="Ginger M.L."/>
            <person name="Horn M."/>
            <person name="Schaap P."/>
            <person name="Caler L."/>
            <person name="Loftus B."/>
        </authorList>
    </citation>
    <scope>NUCLEOTIDE SEQUENCE [LARGE SCALE GENOMIC DNA]</scope>
    <source>
        <strain evidence="4 5">Neff</strain>
    </source>
</reference>
<dbReference type="PRINTS" id="PR00449">
    <property type="entry name" value="RASTRNSFRMNG"/>
</dbReference>
<dbReference type="CDD" id="cd00876">
    <property type="entry name" value="Ras"/>
    <property type="match status" value="1"/>
</dbReference>
<evidence type="ECO:0000313" key="5">
    <source>
        <dbReference type="Proteomes" id="UP000011083"/>
    </source>
</evidence>
<dbReference type="GO" id="GO:0003924">
    <property type="term" value="F:GTPase activity"/>
    <property type="evidence" value="ECO:0007669"/>
    <property type="project" value="InterPro"/>
</dbReference>
<dbReference type="InterPro" id="IPR027417">
    <property type="entry name" value="P-loop_NTPase"/>
</dbReference>